<dbReference type="EMBL" id="CP039353">
    <property type="protein sequence ID" value="QCE05542.1"/>
    <property type="molecule type" value="Genomic_DNA"/>
</dbReference>
<organism evidence="1 2">
    <name type="scientific">Vigna unguiculata</name>
    <name type="common">Cowpea</name>
    <dbReference type="NCBI Taxonomy" id="3917"/>
    <lineage>
        <taxon>Eukaryota</taxon>
        <taxon>Viridiplantae</taxon>
        <taxon>Streptophyta</taxon>
        <taxon>Embryophyta</taxon>
        <taxon>Tracheophyta</taxon>
        <taxon>Spermatophyta</taxon>
        <taxon>Magnoliopsida</taxon>
        <taxon>eudicotyledons</taxon>
        <taxon>Gunneridae</taxon>
        <taxon>Pentapetalae</taxon>
        <taxon>rosids</taxon>
        <taxon>fabids</taxon>
        <taxon>Fabales</taxon>
        <taxon>Fabaceae</taxon>
        <taxon>Papilionoideae</taxon>
        <taxon>50 kb inversion clade</taxon>
        <taxon>NPAAA clade</taxon>
        <taxon>indigoferoid/millettioid clade</taxon>
        <taxon>Phaseoleae</taxon>
        <taxon>Vigna</taxon>
    </lineage>
</organism>
<keyword evidence="2" id="KW-1185">Reference proteome</keyword>
<reference evidence="1 2" key="1">
    <citation type="submission" date="2019-04" db="EMBL/GenBank/DDBJ databases">
        <title>An improved genome assembly and genetic linkage map for asparagus bean, Vigna unguiculata ssp. sesquipedialis.</title>
        <authorList>
            <person name="Xia Q."/>
            <person name="Zhang R."/>
            <person name="Dong Y."/>
        </authorList>
    </citation>
    <scope>NUCLEOTIDE SEQUENCE [LARGE SCALE GENOMIC DNA]</scope>
    <source>
        <tissue evidence="1">Leaf</tissue>
    </source>
</reference>
<sequence>MLSLFEHFRRSTHTSNELACPNCESCVVAPPTTKDSVVHQQLANMNKVYFNKTVVFTHLMYARSGRPLYGRFIVDDQKGVLIAEAIEEINNIAGLACSEDFLEMQDLCSSFGQPPQQRRRRQEMEPIFPSSSNAREMAKFRREFGYMGPIAVQFSRDLQLLPLLEEDKQWLVLNVGPSSDKYLAIAEHPSHFRR</sequence>
<gene>
    <name evidence="1" type="ORF">DEO72_LG9g545</name>
</gene>
<dbReference type="AlphaFoldDB" id="A0A4D6MY11"/>
<proteinExistence type="predicted"/>
<protein>
    <submittedName>
        <fullName evidence="1">Uncharacterized protein</fullName>
    </submittedName>
</protein>
<name>A0A4D6MY11_VIGUN</name>
<evidence type="ECO:0000313" key="2">
    <source>
        <dbReference type="Proteomes" id="UP000501690"/>
    </source>
</evidence>
<accession>A0A4D6MY11</accession>
<dbReference type="Proteomes" id="UP000501690">
    <property type="component" value="Linkage Group LG9"/>
</dbReference>
<evidence type="ECO:0000313" key="1">
    <source>
        <dbReference type="EMBL" id="QCE05542.1"/>
    </source>
</evidence>